<evidence type="ECO:0000256" key="3">
    <source>
        <dbReference type="ARBA" id="ARBA00007870"/>
    </source>
</evidence>
<evidence type="ECO:0000256" key="6">
    <source>
        <dbReference type="ARBA" id="ARBA00022655"/>
    </source>
</evidence>
<organism evidence="14 15">
    <name type="scientific">Paraburkholderia dipogonis</name>
    <dbReference type="NCBI Taxonomy" id="1211383"/>
    <lineage>
        <taxon>Bacteria</taxon>
        <taxon>Pseudomonadati</taxon>
        <taxon>Pseudomonadota</taxon>
        <taxon>Betaproteobacteria</taxon>
        <taxon>Burkholderiales</taxon>
        <taxon>Burkholderiaceae</taxon>
        <taxon>Paraburkholderia</taxon>
    </lineage>
</organism>
<dbReference type="EMBL" id="SNVI01000002">
    <property type="protein sequence ID" value="TFE41968.1"/>
    <property type="molecule type" value="Genomic_DNA"/>
</dbReference>
<feature type="domain" description="Ketopantoate reductase C-terminal" evidence="13">
    <location>
        <begin position="178"/>
        <end position="303"/>
    </location>
</feature>
<evidence type="ECO:0000256" key="8">
    <source>
        <dbReference type="ARBA" id="ARBA00023002"/>
    </source>
</evidence>
<dbReference type="GeneID" id="97310908"/>
<proteinExistence type="inferred from homology"/>
<comment type="similarity">
    <text evidence="3 11">Belongs to the ketopantoate reductase family.</text>
</comment>
<comment type="function">
    <text evidence="1 11">Catalyzes the NADPH-dependent reduction of ketopantoate into pantoic acid.</text>
</comment>
<dbReference type="GO" id="GO:0015940">
    <property type="term" value="P:pantothenate biosynthetic process"/>
    <property type="evidence" value="ECO:0007669"/>
    <property type="project" value="UniProtKB-UniPathway"/>
</dbReference>
<name>A0A4Y8MX89_9BURK</name>
<dbReference type="PROSITE" id="PS51257">
    <property type="entry name" value="PROKAR_LIPOPROTEIN"/>
    <property type="match status" value="1"/>
</dbReference>
<dbReference type="FunFam" id="3.40.50.720:FF:000307">
    <property type="entry name" value="2-dehydropantoate 2-reductase"/>
    <property type="match status" value="1"/>
</dbReference>
<keyword evidence="8 11" id="KW-0560">Oxidoreductase</keyword>
<feature type="domain" description="Ketopantoate reductase N-terminal" evidence="12">
    <location>
        <begin position="3"/>
        <end position="152"/>
    </location>
</feature>
<dbReference type="SUPFAM" id="SSF48179">
    <property type="entry name" value="6-phosphogluconate dehydrogenase C-terminal domain-like"/>
    <property type="match status" value="1"/>
</dbReference>
<dbReference type="PANTHER" id="PTHR21708:SF26">
    <property type="entry name" value="2-DEHYDROPANTOATE 2-REDUCTASE"/>
    <property type="match status" value="1"/>
</dbReference>
<dbReference type="InterPro" id="IPR036291">
    <property type="entry name" value="NAD(P)-bd_dom_sf"/>
</dbReference>
<dbReference type="InterPro" id="IPR003710">
    <property type="entry name" value="ApbA"/>
</dbReference>
<evidence type="ECO:0000256" key="1">
    <source>
        <dbReference type="ARBA" id="ARBA00002919"/>
    </source>
</evidence>
<dbReference type="UniPathway" id="UPA00028">
    <property type="reaction ID" value="UER00004"/>
</dbReference>
<dbReference type="Pfam" id="PF02558">
    <property type="entry name" value="ApbA"/>
    <property type="match status" value="1"/>
</dbReference>
<comment type="catalytic activity">
    <reaction evidence="10 11">
        <text>(R)-pantoate + NADP(+) = 2-dehydropantoate + NADPH + H(+)</text>
        <dbReference type="Rhea" id="RHEA:16233"/>
        <dbReference type="ChEBI" id="CHEBI:11561"/>
        <dbReference type="ChEBI" id="CHEBI:15378"/>
        <dbReference type="ChEBI" id="CHEBI:15980"/>
        <dbReference type="ChEBI" id="CHEBI:57783"/>
        <dbReference type="ChEBI" id="CHEBI:58349"/>
        <dbReference type="EC" id="1.1.1.169"/>
    </reaction>
</comment>
<dbReference type="Proteomes" id="UP000297385">
    <property type="component" value="Unassembled WGS sequence"/>
</dbReference>
<sequence length="314" mass="33462">MKICVLGAGALGSVIGACLAESGSDVYLVCRQGAHYQALVTRGLELREDGKSRMVRVNVATDCDTVGPVDLVILLVKSFDTEAAMAGAGALFGPETVLLSLQNGLGHEEILKEIVGAERVIAGKSYVGGLLVEPGVVLAGRHNQLTRIGELSGQISERVLRIAAEFERAGLRVEAEENIQGKMWDKLLVNVATAALCSITRLTFGELFRLASMRDCGVAAVAEGIAVAKAIGIDLTEDNPCEIWDRIPVGLPFEFKPSMLQSIEKGSVTEIDYVNGSVVRLGEKYNVPTPVNRTLVTCVKGVERNVELSRAATV</sequence>
<evidence type="ECO:0000256" key="9">
    <source>
        <dbReference type="ARBA" id="ARBA00032024"/>
    </source>
</evidence>
<evidence type="ECO:0000313" key="15">
    <source>
        <dbReference type="Proteomes" id="UP000297385"/>
    </source>
</evidence>
<dbReference type="AlphaFoldDB" id="A0A4Y8MX89"/>
<dbReference type="RefSeq" id="WP_134465245.1">
    <property type="nucleotide sequence ID" value="NZ_JBHMFL010000100.1"/>
</dbReference>
<evidence type="ECO:0000256" key="11">
    <source>
        <dbReference type="RuleBase" id="RU362068"/>
    </source>
</evidence>
<evidence type="ECO:0000256" key="4">
    <source>
        <dbReference type="ARBA" id="ARBA00013014"/>
    </source>
</evidence>
<evidence type="ECO:0000313" key="14">
    <source>
        <dbReference type="EMBL" id="TFE41968.1"/>
    </source>
</evidence>
<evidence type="ECO:0000256" key="7">
    <source>
        <dbReference type="ARBA" id="ARBA00022857"/>
    </source>
</evidence>
<evidence type="ECO:0000256" key="10">
    <source>
        <dbReference type="ARBA" id="ARBA00048793"/>
    </source>
</evidence>
<accession>A0A4Y8MX89</accession>
<keyword evidence="7 11" id="KW-0521">NADP</keyword>
<gene>
    <name evidence="14" type="ORF">E2553_35690</name>
</gene>
<dbReference type="InterPro" id="IPR013752">
    <property type="entry name" value="KPA_reductase"/>
</dbReference>
<comment type="pathway">
    <text evidence="2 11">Cofactor biosynthesis; (R)-pantothenate biosynthesis; (R)-pantoate from 3-methyl-2-oxobutanoate: step 2/2.</text>
</comment>
<protein>
    <recommendedName>
        <fullName evidence="5 11">2-dehydropantoate 2-reductase</fullName>
        <ecNumber evidence="4 11">1.1.1.169</ecNumber>
    </recommendedName>
    <alternativeName>
        <fullName evidence="9 11">Ketopantoate reductase</fullName>
    </alternativeName>
</protein>
<dbReference type="Gene3D" id="3.40.50.720">
    <property type="entry name" value="NAD(P)-binding Rossmann-like Domain"/>
    <property type="match status" value="1"/>
</dbReference>
<dbReference type="NCBIfam" id="TIGR00745">
    <property type="entry name" value="apbA_panE"/>
    <property type="match status" value="1"/>
</dbReference>
<reference evidence="14 15" key="1">
    <citation type="submission" date="2019-03" db="EMBL/GenBank/DDBJ databases">
        <title>Complete Genome Sequence of Paraburkholderia dipogonis ICMP 19430T, a Nitrogen-fixing Symbiont of the South African Invasive Legume Dipogon lignosus in New Zealand.</title>
        <authorList>
            <person name="De Meyer S.E."/>
        </authorList>
    </citation>
    <scope>NUCLEOTIDE SEQUENCE [LARGE SCALE GENOMIC DNA]</scope>
    <source>
        <strain evidence="14 15">ICMP 19430</strain>
    </source>
</reference>
<dbReference type="EC" id="1.1.1.169" evidence="4 11"/>
<dbReference type="InterPro" id="IPR051402">
    <property type="entry name" value="KPR-Related"/>
</dbReference>
<dbReference type="InterPro" id="IPR013328">
    <property type="entry name" value="6PGD_dom2"/>
</dbReference>
<dbReference type="PANTHER" id="PTHR21708">
    <property type="entry name" value="PROBABLE 2-DEHYDROPANTOATE 2-REDUCTASE"/>
    <property type="match status" value="1"/>
</dbReference>
<evidence type="ECO:0000256" key="5">
    <source>
        <dbReference type="ARBA" id="ARBA00019465"/>
    </source>
</evidence>
<dbReference type="GO" id="GO:0005737">
    <property type="term" value="C:cytoplasm"/>
    <property type="evidence" value="ECO:0007669"/>
    <property type="project" value="TreeGrafter"/>
</dbReference>
<comment type="caution">
    <text evidence="14">The sequence shown here is derived from an EMBL/GenBank/DDBJ whole genome shotgun (WGS) entry which is preliminary data.</text>
</comment>
<dbReference type="SUPFAM" id="SSF51735">
    <property type="entry name" value="NAD(P)-binding Rossmann-fold domains"/>
    <property type="match status" value="1"/>
</dbReference>
<dbReference type="Pfam" id="PF08546">
    <property type="entry name" value="ApbA_C"/>
    <property type="match status" value="1"/>
</dbReference>
<evidence type="ECO:0000259" key="12">
    <source>
        <dbReference type="Pfam" id="PF02558"/>
    </source>
</evidence>
<keyword evidence="6 11" id="KW-0566">Pantothenate biosynthesis</keyword>
<evidence type="ECO:0000259" key="13">
    <source>
        <dbReference type="Pfam" id="PF08546"/>
    </source>
</evidence>
<dbReference type="InterPro" id="IPR013332">
    <property type="entry name" value="KPR_N"/>
</dbReference>
<evidence type="ECO:0000256" key="2">
    <source>
        <dbReference type="ARBA" id="ARBA00004994"/>
    </source>
</evidence>
<dbReference type="Gene3D" id="1.10.1040.10">
    <property type="entry name" value="N-(1-d-carboxylethyl)-l-norvaline Dehydrogenase, domain 2"/>
    <property type="match status" value="1"/>
</dbReference>
<dbReference type="InterPro" id="IPR008927">
    <property type="entry name" value="6-PGluconate_DH-like_C_sf"/>
</dbReference>
<dbReference type="GO" id="GO:0008677">
    <property type="term" value="F:2-dehydropantoate 2-reductase activity"/>
    <property type="evidence" value="ECO:0007669"/>
    <property type="project" value="UniProtKB-EC"/>
</dbReference>